<feature type="transmembrane region" description="Helical" evidence="1">
    <location>
        <begin position="1860"/>
        <end position="1882"/>
    </location>
</feature>
<accession>A0AAD1UC74</accession>
<evidence type="ECO:0000313" key="3">
    <source>
        <dbReference type="Proteomes" id="UP001295684"/>
    </source>
</evidence>
<evidence type="ECO:0000313" key="2">
    <source>
        <dbReference type="EMBL" id="CAI2362749.1"/>
    </source>
</evidence>
<proteinExistence type="predicted"/>
<feature type="transmembrane region" description="Helical" evidence="1">
    <location>
        <begin position="1666"/>
        <end position="1684"/>
    </location>
</feature>
<dbReference type="SMART" id="SM00261">
    <property type="entry name" value="FU"/>
    <property type="match status" value="2"/>
</dbReference>
<comment type="caution">
    <text evidence="2">The sequence shown here is derived from an EMBL/GenBank/DDBJ whole genome shotgun (WGS) entry which is preliminary data.</text>
</comment>
<keyword evidence="1" id="KW-1133">Transmembrane helix</keyword>
<evidence type="ECO:0000256" key="1">
    <source>
        <dbReference type="SAM" id="Phobius"/>
    </source>
</evidence>
<keyword evidence="1" id="KW-0812">Transmembrane</keyword>
<dbReference type="CDD" id="cd00185">
    <property type="entry name" value="TNFRSF"/>
    <property type="match status" value="1"/>
</dbReference>
<keyword evidence="3" id="KW-1185">Reference proteome</keyword>
<dbReference type="PANTHER" id="PTHR11319:SF35">
    <property type="entry name" value="OUTER MEMBRANE PROTEIN PMPC-RELATED"/>
    <property type="match status" value="1"/>
</dbReference>
<dbReference type="SUPFAM" id="SSF57184">
    <property type="entry name" value="Growth factor receptor domain"/>
    <property type="match status" value="1"/>
</dbReference>
<protein>
    <submittedName>
        <fullName evidence="2">Uncharacterized protein</fullName>
    </submittedName>
</protein>
<dbReference type="EMBL" id="CAMPGE010003904">
    <property type="protein sequence ID" value="CAI2362749.1"/>
    <property type="molecule type" value="Genomic_DNA"/>
</dbReference>
<organism evidence="2 3">
    <name type="scientific">Euplotes crassus</name>
    <dbReference type="NCBI Taxonomy" id="5936"/>
    <lineage>
        <taxon>Eukaryota</taxon>
        <taxon>Sar</taxon>
        <taxon>Alveolata</taxon>
        <taxon>Ciliophora</taxon>
        <taxon>Intramacronucleata</taxon>
        <taxon>Spirotrichea</taxon>
        <taxon>Hypotrichia</taxon>
        <taxon>Euplotida</taxon>
        <taxon>Euplotidae</taxon>
        <taxon>Moneuplotes</taxon>
    </lineage>
</organism>
<dbReference type="Proteomes" id="UP001295684">
    <property type="component" value="Unassembled WGS sequence"/>
</dbReference>
<feature type="transmembrane region" description="Helical" evidence="1">
    <location>
        <begin position="1799"/>
        <end position="1816"/>
    </location>
</feature>
<name>A0AAD1UC74_EUPCR</name>
<feature type="transmembrane region" description="Helical" evidence="1">
    <location>
        <begin position="1828"/>
        <end position="1848"/>
    </location>
</feature>
<reference evidence="2" key="1">
    <citation type="submission" date="2023-07" db="EMBL/GenBank/DDBJ databases">
        <authorList>
            <consortium name="AG Swart"/>
            <person name="Singh M."/>
            <person name="Singh A."/>
            <person name="Seah K."/>
            <person name="Emmerich C."/>
        </authorList>
    </citation>
    <scope>NUCLEOTIDE SEQUENCE</scope>
    <source>
        <strain evidence="2">DP1</strain>
    </source>
</reference>
<dbReference type="CDD" id="cd00064">
    <property type="entry name" value="FU"/>
    <property type="match status" value="1"/>
</dbReference>
<feature type="transmembrane region" description="Helical" evidence="1">
    <location>
        <begin position="1630"/>
        <end position="1654"/>
    </location>
</feature>
<feature type="transmembrane region" description="Helical" evidence="1">
    <location>
        <begin position="1531"/>
        <end position="1551"/>
    </location>
</feature>
<dbReference type="PANTHER" id="PTHR11319">
    <property type="entry name" value="G PROTEIN-COUPLED RECEPTOR-RELATED"/>
    <property type="match status" value="1"/>
</dbReference>
<dbReference type="InterPro" id="IPR006212">
    <property type="entry name" value="Furin_repeat"/>
</dbReference>
<feature type="transmembrane region" description="Helical" evidence="1">
    <location>
        <begin position="1721"/>
        <end position="1746"/>
    </location>
</feature>
<dbReference type="InterPro" id="IPR009030">
    <property type="entry name" value="Growth_fac_rcpt_cys_sf"/>
</dbReference>
<dbReference type="Gene3D" id="2.10.220.10">
    <property type="entry name" value="Hormone Receptor, Insulin-like Growth Factor Receptor 1, Chain A, domain 2"/>
    <property type="match status" value="1"/>
</dbReference>
<keyword evidence="1" id="KW-0472">Membrane</keyword>
<gene>
    <name evidence="2" type="ORF">ECRASSUSDP1_LOCUS4076</name>
</gene>
<sequence length="2017" mass="226806">MLILQTSLSCNPGYFNDTDSCRACHPSCSTCTTYHTCTACQASFTPNGSTGLCEKELCPQGEFYSNSAELCFECGGGCSEQCAYQESCYVCASGEYFDLDSFACVSSCDPMTRMGIEDVRLGGIPVCRGFDYFVNPLSTSTTELGTIEHPYKELNSVFVELFHFHSHSDRQITIHLYQDTTNYVREGTYLLNITNVKIISYSLEELQTRKAKIVAIERESTNSPQLLPSQFILLSSSAIDYSSSISSDSKISSEDKALLTSSGNPILYLYKCGITLENVYMATEYTSLSVDKVFISPVQMGSKLLQIRNSKVMHEGRFLATQQQMSLEVIGSEFDLHKSQGGFYLQLSCIQGQQALGVMTKVENTKFYFSQDPSDLITTNFPPFVQYGGQDISFFNVTLMFYGDSGSNGYNFLLRPDQTCDTTDMEQRTVNLTDIKIQNDPSWAYAPEDMYFGVHLSESSTSTQKSKYVLNSFEFSNIQANYLELIKIQGNGVSQCELSDSSFVNMKTKLELLKISGCQGIPKMINNSFSNVTMMQNGLIYYETIDGGIFDSITLNDVHLLGSLKMNLITFISYGAGQLHIKNFDYLKGSIHDQKTLISLSNPTGETLLSTATITNVSSSLSSSYLKLLSSKNSTLSSIIFTNASTSSDSDTTNILLNLIELSSPSTSTITFNSVQAVNCKTSVISIHNSLQSTPIDQFITINDLVIRDLYYPNPPYIITNGEIFSTKVFKVVYNRLVIENVYYENIINIASFSHKTDEFLEFNDSILKNISNCGLAGMYGSQRGTGITTRILFNNLTIEDMYYHFFSLFGILTNADLRIINSKIVRTTSIFGAALLWGDGTNAKVSIYDTLFFKNGGINSALFYLQRSLTVHCTRCNITENFAISHTIASMDGGASVEFYDSDITNNYAFNIPFTDFPLAKKKSIINHCRISNNTVLSKEYIKEVLMVEGGFNPNYAANIRSNDGYFIADEIFDAVIVTQMGEIEIGNGTIISDQAMIVRAVDSNIIMNGVQILNINTNKTFIVSVQGKISMTDVTIENFTMIGNYDLLNALDSVVNINKVSYKNSKAQFMTSSFCELSIDDFTSEEVSSITYLFRIISSSGIIMRNSKFRSISPSSTLFDIYYSDIELIENVSISEVTNYVMEISLTDVKLLKNITVHNCSNSVLIKDSTISNWTDSKFHNCGNDDVEQGGAMNILRSSVTLSYSEFVKNTAKSGAAIAIDCEINSKCENILKNTVFSSNIAKIQGAGIYYNMHRPIMNEIVFTNNSAPYGSNIASFPYNIIFSKNQQNIVTVTSVGSGIISDTSYKVKIIDYDNQTMDLINTRSIKLQAESSDTSISVGGIDNSRITNGIAELSNFTFIAVPGSQGIRYNIVTSHIDYNKIDLLSKAIFNPLKATDKSGFLVAFRYCKPGEYQTSDGKCNECSIKTYSLEWNSTSCDACMANAECKGKDHVEVSPGYWRKNITSTHVAHCLREKSCLGGFNPSRENPVDCEKGYEGFLCTKCSVSENEKYHPSTNFECSKCPSPILNAFEFVGFQIIALGFIYFIVIINIRKKGENQLSILLRIFTNYSQLIAAILSFNIKFPNIFEDVSSQSDRVSSPERTFFSFDCFIDNNEIRMFAPSNELFKLVLYLLLPIFLLIVLSSGILLYRLVMHFIKPEMTHDLKRYIAISFICIIFIFHPTMTFQSLRVFQCAIVDKDDSRMMMHMDYKCFSGDHLKWIFLVGFPILVIWVIGMPVIALIILYKKRSTLDNPQKQKYLLLLYQGLKNDAFYWELVNTFRKFLVLSFNVFLSTYDPYYRILGAIISLVILMRIQERLKPYKKDSNNRIEVIGVAAGILTLYCTIAFVTPERRLNSVYYGSLLLLFLVNAYFLVNWLYYVLCYLDYKHPSFVTFMRIYSFVLCKKGSQFNQEITEKKLITHNSRKKVIRNRKKKGVTIKKSTKKLNLSKKSLLKRNNSFFQHNCKANETISKMNPTSMSRVENTSEVMVNPSEVNYAKTLKKPNKYQICSVQKVKE</sequence>